<evidence type="ECO:0000256" key="5">
    <source>
        <dbReference type="ARBA" id="ARBA00022989"/>
    </source>
</evidence>
<dbReference type="Gene3D" id="1.20.1740.10">
    <property type="entry name" value="Amino acid/polyamine transporter I"/>
    <property type="match status" value="1"/>
</dbReference>
<keyword evidence="2" id="KW-0813">Transport</keyword>
<evidence type="ECO:0000256" key="2">
    <source>
        <dbReference type="ARBA" id="ARBA00022448"/>
    </source>
</evidence>
<dbReference type="PROSITE" id="PS00218">
    <property type="entry name" value="AMINO_ACID_PERMEASE_1"/>
    <property type="match status" value="1"/>
</dbReference>
<comment type="caution">
    <text evidence="9">The sequence shown here is derived from an EMBL/GenBank/DDBJ whole genome shotgun (WGS) entry which is preliminary data.</text>
</comment>
<evidence type="ECO:0000256" key="3">
    <source>
        <dbReference type="ARBA" id="ARBA00022692"/>
    </source>
</evidence>
<comment type="subcellular location">
    <subcellularLocation>
        <location evidence="1">Membrane</location>
        <topology evidence="1">Multi-pass membrane protein</topology>
    </subcellularLocation>
</comment>
<dbReference type="EMBL" id="JBEFKJ010000002">
    <property type="protein sequence ID" value="KAL2047572.1"/>
    <property type="molecule type" value="Genomic_DNA"/>
</dbReference>
<keyword evidence="6 7" id="KW-0472">Membrane</keyword>
<reference evidence="9 10" key="1">
    <citation type="submission" date="2024-09" db="EMBL/GenBank/DDBJ databases">
        <title>Rethinking Asexuality: The Enigmatic Case of Functional Sexual Genes in Lepraria (Stereocaulaceae).</title>
        <authorList>
            <person name="Doellman M."/>
            <person name="Sun Y."/>
            <person name="Barcenas-Pena A."/>
            <person name="Lumbsch H.T."/>
            <person name="Grewe F."/>
        </authorList>
    </citation>
    <scope>NUCLEOTIDE SEQUENCE [LARGE SCALE GENOMIC DNA]</scope>
    <source>
        <strain evidence="9 10">Mercado 3170</strain>
    </source>
</reference>
<dbReference type="InterPro" id="IPR050524">
    <property type="entry name" value="APC_YAT"/>
</dbReference>
<keyword evidence="3 7" id="KW-0812">Transmembrane</keyword>
<dbReference type="Proteomes" id="UP001590950">
    <property type="component" value="Unassembled WGS sequence"/>
</dbReference>
<name>A0ABR4AP94_9LECA</name>
<keyword evidence="10" id="KW-1185">Reference proteome</keyword>
<accession>A0ABR4AP94</accession>
<dbReference type="PANTHER" id="PTHR43341">
    <property type="entry name" value="AMINO ACID PERMEASE"/>
    <property type="match status" value="1"/>
</dbReference>
<protein>
    <recommendedName>
        <fullName evidence="8">Amino acid permease/ SLC12A domain-containing protein</fullName>
    </recommendedName>
</protein>
<dbReference type="InterPro" id="IPR004840">
    <property type="entry name" value="Amino_acid_permease_CS"/>
</dbReference>
<organism evidence="9 10">
    <name type="scientific">Stereocaulon virgatum</name>
    <dbReference type="NCBI Taxonomy" id="373712"/>
    <lineage>
        <taxon>Eukaryota</taxon>
        <taxon>Fungi</taxon>
        <taxon>Dikarya</taxon>
        <taxon>Ascomycota</taxon>
        <taxon>Pezizomycotina</taxon>
        <taxon>Lecanoromycetes</taxon>
        <taxon>OSLEUM clade</taxon>
        <taxon>Lecanoromycetidae</taxon>
        <taxon>Lecanorales</taxon>
        <taxon>Lecanorineae</taxon>
        <taxon>Stereocaulaceae</taxon>
        <taxon>Stereocaulon</taxon>
    </lineage>
</organism>
<sequence>MAPGEPPEPPLAERIRLEIFKYDCLDRRLKRHHCTGIAFSSAVGIGLFQTSGEIIAMGGPVGALIAYVFAGLVIFSVMRSLAEMVSVRPVRGAIMDYPDVFVDEALGFAVGTMYWLANCMSMVTLTVAAAMFTQY</sequence>
<feature type="transmembrane region" description="Helical" evidence="7">
    <location>
        <begin position="54"/>
        <end position="78"/>
    </location>
</feature>
<gene>
    <name evidence="9" type="ORF">N7G274_000613</name>
</gene>
<dbReference type="InterPro" id="IPR004841">
    <property type="entry name" value="AA-permease/SLC12A_dom"/>
</dbReference>
<evidence type="ECO:0000256" key="1">
    <source>
        <dbReference type="ARBA" id="ARBA00004141"/>
    </source>
</evidence>
<keyword evidence="4" id="KW-0029">Amino-acid transport</keyword>
<keyword evidence="5 7" id="KW-1133">Transmembrane helix</keyword>
<evidence type="ECO:0000259" key="8">
    <source>
        <dbReference type="Pfam" id="PF00324"/>
    </source>
</evidence>
<feature type="transmembrane region" description="Helical" evidence="7">
    <location>
        <begin position="113"/>
        <end position="132"/>
    </location>
</feature>
<evidence type="ECO:0000313" key="9">
    <source>
        <dbReference type="EMBL" id="KAL2047572.1"/>
    </source>
</evidence>
<dbReference type="Pfam" id="PF00324">
    <property type="entry name" value="AA_permease"/>
    <property type="match status" value="1"/>
</dbReference>
<evidence type="ECO:0000256" key="7">
    <source>
        <dbReference type="SAM" id="Phobius"/>
    </source>
</evidence>
<evidence type="ECO:0000313" key="10">
    <source>
        <dbReference type="Proteomes" id="UP001590950"/>
    </source>
</evidence>
<proteinExistence type="predicted"/>
<evidence type="ECO:0000256" key="4">
    <source>
        <dbReference type="ARBA" id="ARBA00022970"/>
    </source>
</evidence>
<evidence type="ECO:0000256" key="6">
    <source>
        <dbReference type="ARBA" id="ARBA00023136"/>
    </source>
</evidence>
<feature type="domain" description="Amino acid permease/ SLC12A" evidence="8">
    <location>
        <begin position="33"/>
        <end position="135"/>
    </location>
</feature>
<dbReference type="PANTHER" id="PTHR43341:SF35">
    <property type="entry name" value="ACID TRANSPORTER, PUTATIVE-RELATED"/>
    <property type="match status" value="1"/>
</dbReference>